<feature type="transmembrane region" description="Helical" evidence="1">
    <location>
        <begin position="65"/>
        <end position="84"/>
    </location>
</feature>
<dbReference type="Gene3D" id="1.10.10.10">
    <property type="entry name" value="Winged helix-like DNA-binding domain superfamily/Winged helix DNA-binding domain"/>
    <property type="match status" value="1"/>
</dbReference>
<dbReference type="InterPro" id="IPR000792">
    <property type="entry name" value="Tscrpt_reg_LuxR_C"/>
</dbReference>
<dbReference type="Proteomes" id="UP000094197">
    <property type="component" value="Chromosome 1"/>
</dbReference>
<dbReference type="OrthoDB" id="5497412at2"/>
<dbReference type="KEGG" id="laj:A0128_01730"/>
<feature type="transmembrane region" description="Helical" evidence="1">
    <location>
        <begin position="35"/>
        <end position="53"/>
    </location>
</feature>
<proteinExistence type="predicted"/>
<gene>
    <name evidence="2" type="ORF">A0128_01730</name>
</gene>
<feature type="transmembrane region" description="Helical" evidence="1">
    <location>
        <begin position="96"/>
        <end position="120"/>
    </location>
</feature>
<feature type="transmembrane region" description="Helical" evidence="1">
    <location>
        <begin position="140"/>
        <end position="158"/>
    </location>
</feature>
<dbReference type="AlphaFoldDB" id="A0A1D7USW0"/>
<sequence length="361" mass="40875">MEVVHLFPIAAMFANLAAFFAIIRDRDPFGAYFRIFLLALAGGNFSIFLLLKSTSSEEASVFFHIFRHFIFFVPYLLLSLSRILSGRPVKSTMTSVVLTTTIALLILIEFDFFSDGSILIREWKLYDWGWFPVLEIPARILVGGLFGTCFLLSLILLLKPEETLVRGWIPVLVIFWWLGLGTNFIPLFGSNLFPLGMGADSIISVFVSVYLSREEIESVFHKIAEGFVCLSVALGLGSLSLLYLTRIESTRSQTILLSLIGAATSWIVLRFFRPAKKSLELLDFNLLSQKGLTKQELRICELISEGYTRKQIGFFLGIADGTLRNHLVHLYDKTVDKEKESNGGKDKFQRLTVFLQKFRKP</sequence>
<organism evidence="2 3">
    <name type="scientific">Leptospira tipperaryensis</name>
    <dbReference type="NCBI Taxonomy" id="2564040"/>
    <lineage>
        <taxon>Bacteria</taxon>
        <taxon>Pseudomonadati</taxon>
        <taxon>Spirochaetota</taxon>
        <taxon>Spirochaetia</taxon>
        <taxon>Leptospirales</taxon>
        <taxon>Leptospiraceae</taxon>
        <taxon>Leptospira</taxon>
    </lineage>
</organism>
<keyword evidence="1" id="KW-1133">Transmembrane helix</keyword>
<feature type="transmembrane region" description="Helical" evidence="1">
    <location>
        <begin position="192"/>
        <end position="211"/>
    </location>
</feature>
<dbReference type="InterPro" id="IPR016032">
    <property type="entry name" value="Sig_transdc_resp-reg_C-effctor"/>
</dbReference>
<accession>A0A1D7USW0</accession>
<feature type="transmembrane region" description="Helical" evidence="1">
    <location>
        <begin position="223"/>
        <end position="243"/>
    </location>
</feature>
<protein>
    <recommendedName>
        <fullName evidence="4">HTH luxR-type domain-containing protein</fullName>
    </recommendedName>
</protein>
<feature type="transmembrane region" description="Helical" evidence="1">
    <location>
        <begin position="255"/>
        <end position="272"/>
    </location>
</feature>
<dbReference type="InterPro" id="IPR036388">
    <property type="entry name" value="WH-like_DNA-bd_sf"/>
</dbReference>
<feature type="transmembrane region" description="Helical" evidence="1">
    <location>
        <begin position="165"/>
        <end position="186"/>
    </location>
</feature>
<evidence type="ECO:0000313" key="3">
    <source>
        <dbReference type="Proteomes" id="UP000094197"/>
    </source>
</evidence>
<keyword evidence="1" id="KW-0812">Transmembrane</keyword>
<keyword evidence="3" id="KW-1185">Reference proteome</keyword>
<dbReference type="EMBL" id="CP015217">
    <property type="protein sequence ID" value="AOP32700.1"/>
    <property type="molecule type" value="Genomic_DNA"/>
</dbReference>
<name>A0A1D7USW0_9LEPT</name>
<evidence type="ECO:0000256" key="1">
    <source>
        <dbReference type="SAM" id="Phobius"/>
    </source>
</evidence>
<dbReference type="PRINTS" id="PR00038">
    <property type="entry name" value="HTHLUXR"/>
</dbReference>
<dbReference type="RefSeq" id="WP_069605949.1">
    <property type="nucleotide sequence ID" value="NZ_CP015217.1"/>
</dbReference>
<dbReference type="GO" id="GO:0006355">
    <property type="term" value="P:regulation of DNA-templated transcription"/>
    <property type="evidence" value="ECO:0007669"/>
    <property type="project" value="InterPro"/>
</dbReference>
<reference evidence="2 3" key="1">
    <citation type="submission" date="2016-04" db="EMBL/GenBank/DDBJ databases">
        <title>Complete genome seqeunce of Leptospira alstonii serovar Room22.</title>
        <authorList>
            <person name="Nally J.E."/>
            <person name="Bayles D.O."/>
            <person name="Hurley D."/>
            <person name="Fanning S."/>
            <person name="McMahon B.J."/>
            <person name="Arent Z."/>
        </authorList>
    </citation>
    <scope>NUCLEOTIDE SEQUENCE [LARGE SCALE GENOMIC DNA]</scope>
    <source>
        <strain evidence="2 3">GWTS #1</strain>
    </source>
</reference>
<dbReference type="GO" id="GO:0003677">
    <property type="term" value="F:DNA binding"/>
    <property type="evidence" value="ECO:0007669"/>
    <property type="project" value="InterPro"/>
</dbReference>
<keyword evidence="1" id="KW-0472">Membrane</keyword>
<dbReference type="SUPFAM" id="SSF46894">
    <property type="entry name" value="C-terminal effector domain of the bipartite response regulators"/>
    <property type="match status" value="1"/>
</dbReference>
<feature type="transmembrane region" description="Helical" evidence="1">
    <location>
        <begin position="6"/>
        <end position="23"/>
    </location>
</feature>
<evidence type="ECO:0000313" key="2">
    <source>
        <dbReference type="EMBL" id="AOP32700.1"/>
    </source>
</evidence>
<evidence type="ECO:0008006" key="4">
    <source>
        <dbReference type="Google" id="ProtNLM"/>
    </source>
</evidence>